<comment type="caution">
    <text evidence="1">The sequence shown here is derived from an EMBL/GenBank/DDBJ whole genome shotgun (WGS) entry which is preliminary data.</text>
</comment>
<sequence length="510" mass="57738">MKSMLSQSVLIEESDDEVLDMLLDEAIPTDTVFPDGLMSVTDTIAQQAVYPEAHPVPPPNNNENDEEAVIHGNSRCDPGNKISAFFPFPDEKFFLLYCYAHRIMRPKSRVDLEFLWMLLDRLGVSMPSLDSILSFQIDGLENMLPVKKAYGDRHPFYWIPPSKHIKMQLATPHVAEQLNRYPKLTENKIQEMCQEVNNCLEFMCEILKVYVHRHMVTDYLVISEDLDVLKINEIDEICETPLAYKDVNGVIYSLTPEEIIFHSTAHPVKTAANGRQTLTLPLVIFLDETSGNRTKKWNKLETYSFFLASLPREEVTKFSNINFVCVSNLLHSETLGKVIAEDLLAEIFVQCPILCVSCDNPKASEICHHLGSTARHFCRDCDATSENAFQLGQPRTDIVVKSTVAQINNCRSERAKIMVQRDTGVSERGGQFDILKTFEACKQTPIEILHTILLGCEKYLLAKTMKTLSPANKKKVSARIKSFDFAPFPQKLVSNIPKTYGSLVGRDIKV</sequence>
<evidence type="ECO:0000313" key="2">
    <source>
        <dbReference type="Proteomes" id="UP001152795"/>
    </source>
</evidence>
<dbReference type="PANTHER" id="PTHR31912">
    <property type="entry name" value="IP13529P"/>
    <property type="match status" value="1"/>
</dbReference>
<keyword evidence="2" id="KW-1185">Reference proteome</keyword>
<dbReference type="OrthoDB" id="6153305at2759"/>
<protein>
    <submittedName>
        <fullName evidence="1">Uncharacterized protein</fullName>
    </submittedName>
</protein>
<evidence type="ECO:0000313" key="1">
    <source>
        <dbReference type="EMBL" id="CAB3984659.1"/>
    </source>
</evidence>
<organism evidence="1 2">
    <name type="scientific">Paramuricea clavata</name>
    <name type="common">Red gorgonian</name>
    <name type="synonym">Violescent sea-whip</name>
    <dbReference type="NCBI Taxonomy" id="317549"/>
    <lineage>
        <taxon>Eukaryota</taxon>
        <taxon>Metazoa</taxon>
        <taxon>Cnidaria</taxon>
        <taxon>Anthozoa</taxon>
        <taxon>Octocorallia</taxon>
        <taxon>Malacalcyonacea</taxon>
        <taxon>Plexauridae</taxon>
        <taxon>Paramuricea</taxon>
    </lineage>
</organism>
<dbReference type="Proteomes" id="UP001152795">
    <property type="component" value="Unassembled WGS sequence"/>
</dbReference>
<name>A0A7D9HIJ9_PARCT</name>
<gene>
    <name evidence="1" type="ORF">PACLA_8A018928</name>
</gene>
<reference evidence="1" key="1">
    <citation type="submission" date="2020-04" db="EMBL/GenBank/DDBJ databases">
        <authorList>
            <person name="Alioto T."/>
            <person name="Alioto T."/>
            <person name="Gomez Garrido J."/>
        </authorList>
    </citation>
    <scope>NUCLEOTIDE SEQUENCE</scope>
    <source>
        <strain evidence="1">A484AB</strain>
    </source>
</reference>
<dbReference type="PANTHER" id="PTHR31912:SF34">
    <property type="entry name" value="NOTOCHORD-RELATED PROTEIN"/>
    <property type="match status" value="1"/>
</dbReference>
<accession>A0A7D9HIJ9</accession>
<proteinExistence type="predicted"/>
<dbReference type="AlphaFoldDB" id="A0A7D9HIJ9"/>
<dbReference type="EMBL" id="CACRXK020000768">
    <property type="protein sequence ID" value="CAB3984659.1"/>
    <property type="molecule type" value="Genomic_DNA"/>
</dbReference>